<reference evidence="2" key="1">
    <citation type="submission" date="2020-02" db="EMBL/GenBank/DDBJ databases">
        <authorList>
            <person name="Meier V. D."/>
        </authorList>
    </citation>
    <scope>NUCLEOTIDE SEQUENCE</scope>
    <source>
        <strain evidence="2">AVDCRST_MAG58</strain>
    </source>
</reference>
<accession>A0A6J4R9L6</accession>
<sequence length="105" mass="11898">DTQGNGPERPPGGGSGLHHRLDLGPLPPLDRRAGPEPFRMERDRGYRQRHRRYTSGHWRHLSHHTHPPSDNRPGHGDFGGDAGGSILVRHRQRREPQRAHTRGPL</sequence>
<feature type="non-terminal residue" evidence="2">
    <location>
        <position position="105"/>
    </location>
</feature>
<feature type="non-terminal residue" evidence="2">
    <location>
        <position position="1"/>
    </location>
</feature>
<protein>
    <submittedName>
        <fullName evidence="2">Similar to F420-dependent glucose-6-phosphate dehydrogenase, SCO6495 family</fullName>
    </submittedName>
</protein>
<organism evidence="2">
    <name type="scientific">uncultured Rubrobacteraceae bacterium</name>
    <dbReference type="NCBI Taxonomy" id="349277"/>
    <lineage>
        <taxon>Bacteria</taxon>
        <taxon>Bacillati</taxon>
        <taxon>Actinomycetota</taxon>
        <taxon>Rubrobacteria</taxon>
        <taxon>Rubrobacterales</taxon>
        <taxon>Rubrobacteraceae</taxon>
        <taxon>environmental samples</taxon>
    </lineage>
</organism>
<gene>
    <name evidence="2" type="ORF">AVDCRST_MAG58-3758</name>
</gene>
<evidence type="ECO:0000313" key="2">
    <source>
        <dbReference type="EMBL" id="CAA9468160.1"/>
    </source>
</evidence>
<evidence type="ECO:0000256" key="1">
    <source>
        <dbReference type="SAM" id="MobiDB-lite"/>
    </source>
</evidence>
<feature type="compositionally biased region" description="Basic residues" evidence="1">
    <location>
        <begin position="47"/>
        <end position="66"/>
    </location>
</feature>
<proteinExistence type="predicted"/>
<dbReference type="AlphaFoldDB" id="A0A6J4R9L6"/>
<feature type="compositionally biased region" description="Basic and acidic residues" evidence="1">
    <location>
        <begin position="29"/>
        <end position="46"/>
    </location>
</feature>
<feature type="region of interest" description="Disordered" evidence="1">
    <location>
        <begin position="1"/>
        <end position="105"/>
    </location>
</feature>
<name>A0A6J4R9L6_9ACTN</name>
<dbReference type="EMBL" id="CADCVF010000077">
    <property type="protein sequence ID" value="CAA9468160.1"/>
    <property type="molecule type" value="Genomic_DNA"/>
</dbReference>